<dbReference type="PRINTS" id="PR00598">
    <property type="entry name" value="HTHMARR"/>
</dbReference>
<dbReference type="InterPro" id="IPR036390">
    <property type="entry name" value="WH_DNA-bd_sf"/>
</dbReference>
<protein>
    <recommendedName>
        <fullName evidence="1">HTH marR-type domain-containing protein</fullName>
    </recommendedName>
</protein>
<organism evidence="2">
    <name type="scientific">uncultured Quadrisphaera sp</name>
    <dbReference type="NCBI Taxonomy" id="904978"/>
    <lineage>
        <taxon>Bacteria</taxon>
        <taxon>Bacillati</taxon>
        <taxon>Actinomycetota</taxon>
        <taxon>Actinomycetes</taxon>
        <taxon>Kineosporiales</taxon>
        <taxon>Kineosporiaceae</taxon>
        <taxon>Quadrisphaera</taxon>
        <taxon>environmental samples</taxon>
    </lineage>
</organism>
<feature type="non-terminal residue" evidence="2">
    <location>
        <position position="128"/>
    </location>
</feature>
<dbReference type="InterPro" id="IPR039422">
    <property type="entry name" value="MarR/SlyA-like"/>
</dbReference>
<dbReference type="GO" id="GO:0006950">
    <property type="term" value="P:response to stress"/>
    <property type="evidence" value="ECO:0007669"/>
    <property type="project" value="TreeGrafter"/>
</dbReference>
<dbReference type="SMART" id="SM00347">
    <property type="entry name" value="HTH_MARR"/>
    <property type="match status" value="1"/>
</dbReference>
<name>A0A6J4PAN0_9ACTN</name>
<dbReference type="InterPro" id="IPR000835">
    <property type="entry name" value="HTH_MarR-typ"/>
</dbReference>
<reference evidence="2" key="1">
    <citation type="submission" date="2020-02" db="EMBL/GenBank/DDBJ databases">
        <authorList>
            <person name="Meier V. D."/>
        </authorList>
    </citation>
    <scope>NUCLEOTIDE SEQUENCE</scope>
    <source>
        <strain evidence="2">AVDCRST_MAG35</strain>
    </source>
</reference>
<dbReference type="Gene3D" id="1.10.10.10">
    <property type="entry name" value="Winged helix-like DNA-binding domain superfamily/Winged helix DNA-binding domain"/>
    <property type="match status" value="1"/>
</dbReference>
<dbReference type="EMBL" id="CADCUY010000287">
    <property type="protein sequence ID" value="CAA9410558.1"/>
    <property type="molecule type" value="Genomic_DNA"/>
</dbReference>
<feature type="domain" description="HTH marR-type" evidence="1">
    <location>
        <begin position="11"/>
        <end position="128"/>
    </location>
</feature>
<dbReference type="PANTHER" id="PTHR33164:SF43">
    <property type="entry name" value="HTH-TYPE TRANSCRIPTIONAL REPRESSOR YETL"/>
    <property type="match status" value="1"/>
</dbReference>
<evidence type="ECO:0000313" key="2">
    <source>
        <dbReference type="EMBL" id="CAA9410558.1"/>
    </source>
</evidence>
<sequence length="128" mass="13450">MATPDLPAALTDRTAFLLRLALARAEAAGEQALAGLGLTGREYGVLALLESGPRRAQHHLGAVLGIDRTTTVALLGGLQARGLVDRAPDPADRRAHRVALTGAGEELRQRAAAALVDCEGRFLRPLRS</sequence>
<evidence type="ECO:0000259" key="1">
    <source>
        <dbReference type="PROSITE" id="PS50995"/>
    </source>
</evidence>
<dbReference type="SUPFAM" id="SSF46785">
    <property type="entry name" value="Winged helix' DNA-binding domain"/>
    <property type="match status" value="1"/>
</dbReference>
<proteinExistence type="predicted"/>
<dbReference type="PANTHER" id="PTHR33164">
    <property type="entry name" value="TRANSCRIPTIONAL REGULATOR, MARR FAMILY"/>
    <property type="match status" value="1"/>
</dbReference>
<dbReference type="GO" id="GO:0003700">
    <property type="term" value="F:DNA-binding transcription factor activity"/>
    <property type="evidence" value="ECO:0007669"/>
    <property type="project" value="InterPro"/>
</dbReference>
<dbReference type="Pfam" id="PF12802">
    <property type="entry name" value="MarR_2"/>
    <property type="match status" value="1"/>
</dbReference>
<dbReference type="AlphaFoldDB" id="A0A6J4PAN0"/>
<gene>
    <name evidence="2" type="ORF">AVDCRST_MAG35-1392</name>
</gene>
<accession>A0A6J4PAN0</accession>
<dbReference type="InterPro" id="IPR036388">
    <property type="entry name" value="WH-like_DNA-bd_sf"/>
</dbReference>
<dbReference type="PROSITE" id="PS50995">
    <property type="entry name" value="HTH_MARR_2"/>
    <property type="match status" value="1"/>
</dbReference>